<gene>
    <name evidence="3" type="ORF">QYE76_055148</name>
</gene>
<keyword evidence="1" id="KW-0812">Transmembrane</keyword>
<dbReference type="AlphaFoldDB" id="A0AAD8T076"/>
<dbReference type="InterPro" id="IPR000668">
    <property type="entry name" value="Peptidase_C1A_C"/>
</dbReference>
<keyword evidence="1" id="KW-1133">Transmembrane helix</keyword>
<evidence type="ECO:0000259" key="2">
    <source>
        <dbReference type="Pfam" id="PF00112"/>
    </source>
</evidence>
<dbReference type="Pfam" id="PF00112">
    <property type="entry name" value="Peptidase_C1"/>
    <property type="match status" value="1"/>
</dbReference>
<dbReference type="SUPFAM" id="SSF54001">
    <property type="entry name" value="Cysteine proteinases"/>
    <property type="match status" value="1"/>
</dbReference>
<feature type="domain" description="Peptidase C1A papain C-terminal" evidence="2">
    <location>
        <begin position="6"/>
        <end position="71"/>
    </location>
</feature>
<sequence>MKAVGVQLVAVSMRPTKDPFQAYKTGTIYQGLCSTYLHHVMLVVGYGVTNDMKMKKYWIVKNTYGPNWGTTVCSSNRESTLMVDFAKYKPKTCFTRSCKELSLAMSPSLLEIGIFVEMRLLRLFLAS</sequence>
<feature type="transmembrane region" description="Helical" evidence="1">
    <location>
        <begin position="28"/>
        <end position="48"/>
    </location>
</feature>
<organism evidence="3 4">
    <name type="scientific">Lolium multiflorum</name>
    <name type="common">Italian ryegrass</name>
    <name type="synonym">Lolium perenne subsp. multiflorum</name>
    <dbReference type="NCBI Taxonomy" id="4521"/>
    <lineage>
        <taxon>Eukaryota</taxon>
        <taxon>Viridiplantae</taxon>
        <taxon>Streptophyta</taxon>
        <taxon>Embryophyta</taxon>
        <taxon>Tracheophyta</taxon>
        <taxon>Spermatophyta</taxon>
        <taxon>Magnoliopsida</taxon>
        <taxon>Liliopsida</taxon>
        <taxon>Poales</taxon>
        <taxon>Poaceae</taxon>
        <taxon>BOP clade</taxon>
        <taxon>Pooideae</taxon>
        <taxon>Poodae</taxon>
        <taxon>Poeae</taxon>
        <taxon>Poeae Chloroplast Group 2 (Poeae type)</taxon>
        <taxon>Loliodinae</taxon>
        <taxon>Loliinae</taxon>
        <taxon>Lolium</taxon>
    </lineage>
</organism>
<evidence type="ECO:0000313" key="3">
    <source>
        <dbReference type="EMBL" id="KAK1666989.1"/>
    </source>
</evidence>
<dbReference type="Proteomes" id="UP001231189">
    <property type="component" value="Unassembled WGS sequence"/>
</dbReference>
<reference evidence="3" key="1">
    <citation type="submission" date="2023-07" db="EMBL/GenBank/DDBJ databases">
        <title>A chromosome-level genome assembly of Lolium multiflorum.</title>
        <authorList>
            <person name="Chen Y."/>
            <person name="Copetti D."/>
            <person name="Kolliker R."/>
            <person name="Studer B."/>
        </authorList>
    </citation>
    <scope>NUCLEOTIDE SEQUENCE</scope>
    <source>
        <strain evidence="3">02402/16</strain>
        <tissue evidence="3">Leaf</tissue>
    </source>
</reference>
<proteinExistence type="predicted"/>
<comment type="caution">
    <text evidence="3">The sequence shown here is derived from an EMBL/GenBank/DDBJ whole genome shotgun (WGS) entry which is preliminary data.</text>
</comment>
<dbReference type="Gene3D" id="3.90.70.10">
    <property type="entry name" value="Cysteine proteinases"/>
    <property type="match status" value="1"/>
</dbReference>
<protein>
    <recommendedName>
        <fullName evidence="2">Peptidase C1A papain C-terminal domain-containing protein</fullName>
    </recommendedName>
</protein>
<dbReference type="GO" id="GO:0006508">
    <property type="term" value="P:proteolysis"/>
    <property type="evidence" value="ECO:0007669"/>
    <property type="project" value="InterPro"/>
</dbReference>
<accession>A0AAD8T076</accession>
<keyword evidence="4" id="KW-1185">Reference proteome</keyword>
<dbReference type="InterPro" id="IPR038765">
    <property type="entry name" value="Papain-like_cys_pep_sf"/>
</dbReference>
<name>A0AAD8T076_LOLMU</name>
<keyword evidence="1" id="KW-0472">Membrane</keyword>
<dbReference type="GO" id="GO:0008234">
    <property type="term" value="F:cysteine-type peptidase activity"/>
    <property type="evidence" value="ECO:0007669"/>
    <property type="project" value="InterPro"/>
</dbReference>
<evidence type="ECO:0000256" key="1">
    <source>
        <dbReference type="SAM" id="Phobius"/>
    </source>
</evidence>
<evidence type="ECO:0000313" key="4">
    <source>
        <dbReference type="Proteomes" id="UP001231189"/>
    </source>
</evidence>
<dbReference type="EMBL" id="JAUUTY010000003">
    <property type="protein sequence ID" value="KAK1666989.1"/>
    <property type="molecule type" value="Genomic_DNA"/>
</dbReference>